<gene>
    <name evidence="2" type="primary">ORF28</name>
</gene>
<keyword evidence="2" id="KW-0946">Virion</keyword>
<dbReference type="KEGG" id="vg:80540368"/>
<proteinExistence type="predicted"/>
<name>A0A5B8FKD3_9GAMA</name>
<protein>
    <submittedName>
        <fullName evidence="2">Envelope glycoprotein 150</fullName>
    </submittedName>
</protein>
<evidence type="ECO:0000256" key="1">
    <source>
        <dbReference type="SAM" id="Phobius"/>
    </source>
</evidence>
<keyword evidence="1" id="KW-0472">Membrane</keyword>
<keyword evidence="1" id="KW-0812">Transmembrane</keyword>
<accession>A0A5B8FKD3</accession>
<dbReference type="GeneID" id="80540368"/>
<organism evidence="2 3">
    <name type="scientific">Colobine gammaherpesvirus 1</name>
    <dbReference type="NCBI Taxonomy" id="2597325"/>
    <lineage>
        <taxon>Viruses</taxon>
        <taxon>Duplodnaviria</taxon>
        <taxon>Heunggongvirae</taxon>
        <taxon>Peploviricota</taxon>
        <taxon>Herviviricetes</taxon>
        <taxon>Herpesvirales</taxon>
        <taxon>Orthoherpesviridae</taxon>
        <taxon>Gammaherpesvirinae</taxon>
        <taxon>Rhadinovirus</taxon>
        <taxon>Rhadinovirus colobinegamma1</taxon>
    </lineage>
</organism>
<keyword evidence="3" id="KW-1185">Reference proteome</keyword>
<dbReference type="RefSeq" id="YP_010801656.1">
    <property type="nucleotide sequence ID" value="NC_076967.1"/>
</dbReference>
<reference evidence="2" key="1">
    <citation type="journal article" date="2019" name="Emerg. Infect. Dis.">
        <title>Novel Virus Related to Kaposi's Sarcoma-Associated Herpesvirus from Colobus Monkey.</title>
        <authorList>
            <person name="Dhingra A."/>
            <person name="Ganzenmueller T."/>
            <person name="Hage E."/>
            <person name="Suarez N.M."/>
            <person name="Matz-Rensing K."/>
            <person name="Widmer D."/>
            <person name="Pohlmann S."/>
            <person name="Davison A.J."/>
            <person name="Schulz T.F."/>
            <person name="Kaul A."/>
        </authorList>
    </citation>
    <scope>NUCLEOTIDE SEQUENCE</scope>
    <source>
        <strain evidence="2">Hannover</strain>
    </source>
</reference>
<feature type="transmembrane region" description="Helical" evidence="1">
    <location>
        <begin position="22"/>
        <end position="43"/>
    </location>
</feature>
<dbReference type="Proteomes" id="UP001147731">
    <property type="component" value="Segment"/>
</dbReference>
<keyword evidence="1" id="KW-1133">Transmembrane helix</keyword>
<keyword evidence="2" id="KW-0261">Viral envelope protein</keyword>
<dbReference type="GO" id="GO:0019031">
    <property type="term" value="C:viral envelope"/>
    <property type="evidence" value="ECO:0007669"/>
    <property type="project" value="UniProtKB-KW"/>
</dbReference>
<dbReference type="EMBL" id="MH932584">
    <property type="protein sequence ID" value="QDQ69236.1"/>
    <property type="molecule type" value="Genomic_DNA"/>
</dbReference>
<evidence type="ECO:0000313" key="3">
    <source>
        <dbReference type="Proteomes" id="UP001147731"/>
    </source>
</evidence>
<evidence type="ECO:0000313" key="2">
    <source>
        <dbReference type="EMBL" id="QDQ69236.1"/>
    </source>
</evidence>
<sequence length="88" mass="9593">MSPVTVSPTAEAVLSLLAVKPAVIGLFFVILMLVLVGCVYCVFRLFWKSGIWRVTPGGRAFVAVQALRSLTSQSRTPDTVSYEAYQLV</sequence>